<protein>
    <recommendedName>
        <fullName evidence="7">Major facilitator superfamily (MFS) profile domain-containing protein</fullName>
    </recommendedName>
</protein>
<feature type="transmembrane region" description="Helical" evidence="6">
    <location>
        <begin position="57"/>
        <end position="77"/>
    </location>
</feature>
<dbReference type="PANTHER" id="PTHR10924">
    <property type="entry name" value="MAJOR FACILITATOR SUPERFAMILY PROTEIN-RELATED"/>
    <property type="match status" value="1"/>
</dbReference>
<evidence type="ECO:0000256" key="5">
    <source>
        <dbReference type="SAM" id="MobiDB-lite"/>
    </source>
</evidence>
<evidence type="ECO:0000256" key="4">
    <source>
        <dbReference type="ARBA" id="ARBA00023136"/>
    </source>
</evidence>
<sequence>MGNDADSGVITTVDYNGQSSRPLDSDEVASTRGLTRTISGRLSTRSQVKFKVYKRRYFGLFQLVLLNIVVSWDWIALAPVSGTAATYFNTTESVINWLSTAFLFAFVVATPLTFWALSKHGPKTSIVISACFLLVGNWIKYAGAKSNTFGVVMFGQLIIGFAQPFVLAAPTTYSDLWFSPAGRTAATALASLSNPFGAALGQLISPFWVSEPSDIRNSVLWVSIIASVAALPSFFIPRKPPTPPAPNMETLLAADHPSAKSIKHDLQVLAKSIEFWLVFIPFAVYVGFFNAFSSLLNQILEPHGFSEDDAGIAGAVLIVVGLVTSAITSPLNDKYKFYLWFIRAAVPMIAVMYLIFIFAPPTSSIPYVYVVCALLGAASFGLVPVVLEFLVEILHPTSPSVSSSLCWSGGQLLGGIFIVIMDALKAGDQGSPPGNMHRALIFQAVIAMIVMPLPLCLGLFGRKGMVRLKRWENEQTSATERERDPDVLNRESYDTLEA</sequence>
<evidence type="ECO:0000256" key="6">
    <source>
        <dbReference type="SAM" id="Phobius"/>
    </source>
</evidence>
<dbReference type="GO" id="GO:0022857">
    <property type="term" value="F:transmembrane transporter activity"/>
    <property type="evidence" value="ECO:0007669"/>
    <property type="project" value="InterPro"/>
</dbReference>
<dbReference type="PROSITE" id="PS50850">
    <property type="entry name" value="MFS"/>
    <property type="match status" value="1"/>
</dbReference>
<comment type="subcellular location">
    <subcellularLocation>
        <location evidence="1">Membrane</location>
        <topology evidence="1">Multi-pass membrane protein</topology>
    </subcellularLocation>
</comment>
<feature type="transmembrane region" description="Helical" evidence="6">
    <location>
        <begin position="124"/>
        <end position="143"/>
    </location>
</feature>
<dbReference type="InterPro" id="IPR036259">
    <property type="entry name" value="MFS_trans_sf"/>
</dbReference>
<comment type="caution">
    <text evidence="8">The sequence shown here is derived from an EMBL/GenBank/DDBJ whole genome shotgun (WGS) entry which is preliminary data.</text>
</comment>
<feature type="transmembrane region" description="Helical" evidence="6">
    <location>
        <begin position="215"/>
        <end position="236"/>
    </location>
</feature>
<dbReference type="EMBL" id="JAKLMC020000001">
    <property type="protein sequence ID" value="KAK5958402.1"/>
    <property type="molecule type" value="Genomic_DNA"/>
</dbReference>
<feature type="domain" description="Major facilitator superfamily (MFS) profile" evidence="7">
    <location>
        <begin position="59"/>
        <end position="464"/>
    </location>
</feature>
<feature type="region of interest" description="Disordered" evidence="5">
    <location>
        <begin position="474"/>
        <end position="498"/>
    </location>
</feature>
<keyword evidence="2 6" id="KW-0812">Transmembrane</keyword>
<dbReference type="InterPro" id="IPR011701">
    <property type="entry name" value="MFS"/>
</dbReference>
<evidence type="ECO:0000256" key="2">
    <source>
        <dbReference type="ARBA" id="ARBA00022692"/>
    </source>
</evidence>
<feature type="transmembrane region" description="Helical" evidence="6">
    <location>
        <begin position="273"/>
        <end position="292"/>
    </location>
</feature>
<dbReference type="GO" id="GO:0016020">
    <property type="term" value="C:membrane"/>
    <property type="evidence" value="ECO:0007669"/>
    <property type="project" value="UniProtKB-SubCell"/>
</dbReference>
<accession>A0AAN8ISP4</accession>
<proteinExistence type="predicted"/>
<keyword evidence="4 6" id="KW-0472">Membrane</keyword>
<feature type="transmembrane region" description="Helical" evidence="6">
    <location>
        <begin position="440"/>
        <end position="460"/>
    </location>
</feature>
<keyword evidence="9" id="KW-1185">Reference proteome</keyword>
<reference evidence="8 9" key="1">
    <citation type="submission" date="2022-12" db="EMBL/GenBank/DDBJ databases">
        <title>Genomic features and morphological characterization of a novel Knufia sp. strain isolated from spacecraft assembly facility.</title>
        <authorList>
            <person name="Teixeira M."/>
            <person name="Chander A.M."/>
            <person name="Stajich J.E."/>
            <person name="Venkateswaran K."/>
        </authorList>
    </citation>
    <scope>NUCLEOTIDE SEQUENCE [LARGE SCALE GENOMIC DNA]</scope>
    <source>
        <strain evidence="8 9">FJI-L2-BK-P2</strain>
    </source>
</reference>
<evidence type="ECO:0000259" key="7">
    <source>
        <dbReference type="PROSITE" id="PS50850"/>
    </source>
</evidence>
<dbReference type="AlphaFoldDB" id="A0AAN8ISP4"/>
<feature type="transmembrane region" description="Helical" evidence="6">
    <location>
        <begin position="97"/>
        <end position="117"/>
    </location>
</feature>
<evidence type="ECO:0000313" key="8">
    <source>
        <dbReference type="EMBL" id="KAK5958402.1"/>
    </source>
</evidence>
<evidence type="ECO:0000256" key="3">
    <source>
        <dbReference type="ARBA" id="ARBA00022989"/>
    </source>
</evidence>
<keyword evidence="3 6" id="KW-1133">Transmembrane helix</keyword>
<feature type="transmembrane region" description="Helical" evidence="6">
    <location>
        <begin position="185"/>
        <end position="209"/>
    </location>
</feature>
<feature type="transmembrane region" description="Helical" evidence="6">
    <location>
        <begin position="365"/>
        <end position="391"/>
    </location>
</feature>
<organism evidence="8 9">
    <name type="scientific">Knufia fluminis</name>
    <dbReference type="NCBI Taxonomy" id="191047"/>
    <lineage>
        <taxon>Eukaryota</taxon>
        <taxon>Fungi</taxon>
        <taxon>Dikarya</taxon>
        <taxon>Ascomycota</taxon>
        <taxon>Pezizomycotina</taxon>
        <taxon>Eurotiomycetes</taxon>
        <taxon>Chaetothyriomycetidae</taxon>
        <taxon>Chaetothyriales</taxon>
        <taxon>Trichomeriaceae</taxon>
        <taxon>Knufia</taxon>
    </lineage>
</organism>
<dbReference type="InterPro" id="IPR049680">
    <property type="entry name" value="FLVCR1-2_SLC49-like"/>
</dbReference>
<evidence type="ECO:0000313" key="9">
    <source>
        <dbReference type="Proteomes" id="UP001316803"/>
    </source>
</evidence>
<dbReference type="InterPro" id="IPR020846">
    <property type="entry name" value="MFS_dom"/>
</dbReference>
<evidence type="ECO:0000256" key="1">
    <source>
        <dbReference type="ARBA" id="ARBA00004141"/>
    </source>
</evidence>
<dbReference type="Pfam" id="PF07690">
    <property type="entry name" value="MFS_1"/>
    <property type="match status" value="1"/>
</dbReference>
<feature type="transmembrane region" description="Helical" evidence="6">
    <location>
        <begin position="312"/>
        <end position="331"/>
    </location>
</feature>
<dbReference type="Proteomes" id="UP001316803">
    <property type="component" value="Unassembled WGS sequence"/>
</dbReference>
<dbReference type="Gene3D" id="1.20.1250.20">
    <property type="entry name" value="MFS general substrate transporter like domains"/>
    <property type="match status" value="1"/>
</dbReference>
<feature type="transmembrane region" description="Helical" evidence="6">
    <location>
        <begin position="338"/>
        <end position="359"/>
    </location>
</feature>
<dbReference type="PANTHER" id="PTHR10924:SF6">
    <property type="entry name" value="SOLUTE CARRIER FAMILY 49 MEMBER A3"/>
    <property type="match status" value="1"/>
</dbReference>
<name>A0AAN8ISP4_9EURO</name>
<feature type="transmembrane region" description="Helical" evidence="6">
    <location>
        <begin position="149"/>
        <end position="173"/>
    </location>
</feature>
<gene>
    <name evidence="8" type="ORF">OHC33_000245</name>
</gene>
<dbReference type="SUPFAM" id="SSF103473">
    <property type="entry name" value="MFS general substrate transporter"/>
    <property type="match status" value="1"/>
</dbReference>